<dbReference type="SUPFAM" id="SSF56601">
    <property type="entry name" value="beta-lactamase/transpeptidase-like"/>
    <property type="match status" value="1"/>
</dbReference>
<dbReference type="Gene3D" id="3.40.710.10">
    <property type="entry name" value="DD-peptidase/beta-lactamase superfamily"/>
    <property type="match status" value="1"/>
</dbReference>
<evidence type="ECO:0000256" key="5">
    <source>
        <dbReference type="ARBA" id="ARBA00022801"/>
    </source>
</evidence>
<name>A0ABV2PVW2_9GAMM</name>
<organism evidence="9 10">
    <name type="scientific">Rhodanobacter soli</name>
    <dbReference type="NCBI Taxonomy" id="590609"/>
    <lineage>
        <taxon>Bacteria</taxon>
        <taxon>Pseudomonadati</taxon>
        <taxon>Pseudomonadota</taxon>
        <taxon>Gammaproteobacteria</taxon>
        <taxon>Lysobacterales</taxon>
        <taxon>Rhodanobacteraceae</taxon>
        <taxon>Rhodanobacter</taxon>
    </lineage>
</organism>
<dbReference type="InterPro" id="IPR012338">
    <property type="entry name" value="Beta-lactam/transpept-like"/>
</dbReference>
<dbReference type="EMBL" id="JBEPSD010000001">
    <property type="protein sequence ID" value="MET4569174.1"/>
    <property type="molecule type" value="Genomic_DNA"/>
</dbReference>
<feature type="domain" description="Penicillin-binding protein transpeptidase" evidence="8">
    <location>
        <begin position="61"/>
        <end position="268"/>
    </location>
</feature>
<comment type="catalytic activity">
    <reaction evidence="1">
        <text>a beta-lactam + H2O = a substituted beta-amino acid</text>
        <dbReference type="Rhea" id="RHEA:20401"/>
        <dbReference type="ChEBI" id="CHEBI:15377"/>
        <dbReference type="ChEBI" id="CHEBI:35627"/>
        <dbReference type="ChEBI" id="CHEBI:140347"/>
        <dbReference type="EC" id="3.5.2.6"/>
    </reaction>
</comment>
<evidence type="ECO:0000256" key="2">
    <source>
        <dbReference type="ARBA" id="ARBA00007898"/>
    </source>
</evidence>
<comment type="caution">
    <text evidence="9">The sequence shown here is derived from an EMBL/GenBank/DDBJ whole genome shotgun (WGS) entry which is preliminary data.</text>
</comment>
<evidence type="ECO:0000256" key="6">
    <source>
        <dbReference type="ARBA" id="ARBA00023251"/>
    </source>
</evidence>
<dbReference type="Proteomes" id="UP001549251">
    <property type="component" value="Unassembled WGS sequence"/>
</dbReference>
<dbReference type="Pfam" id="PF00905">
    <property type="entry name" value="Transpeptidase"/>
    <property type="match status" value="1"/>
</dbReference>
<protein>
    <recommendedName>
        <fullName evidence="3">beta-lactamase</fullName>
        <ecNumber evidence="3">3.5.2.6</ecNumber>
    </recommendedName>
</protein>
<feature type="signal peptide" evidence="7">
    <location>
        <begin position="1"/>
        <end position="22"/>
    </location>
</feature>
<accession>A0ABV2PVW2</accession>
<dbReference type="InterPro" id="IPR001460">
    <property type="entry name" value="PCN-bd_Tpept"/>
</dbReference>
<dbReference type="InterPro" id="IPR050515">
    <property type="entry name" value="Beta-lactam/transpept"/>
</dbReference>
<dbReference type="NCBIfam" id="NF012161">
    <property type="entry name" value="bla_class_D_main"/>
    <property type="match status" value="1"/>
</dbReference>
<proteinExistence type="inferred from homology"/>
<keyword evidence="10" id="KW-1185">Reference proteome</keyword>
<gene>
    <name evidence="9" type="ORF">ABIE04_001501</name>
</gene>
<evidence type="ECO:0000313" key="10">
    <source>
        <dbReference type="Proteomes" id="UP001549251"/>
    </source>
</evidence>
<keyword evidence="4 7" id="KW-0732">Signal</keyword>
<dbReference type="EC" id="3.5.2.6" evidence="3"/>
<evidence type="ECO:0000256" key="3">
    <source>
        <dbReference type="ARBA" id="ARBA00012865"/>
    </source>
</evidence>
<evidence type="ECO:0000256" key="1">
    <source>
        <dbReference type="ARBA" id="ARBA00001526"/>
    </source>
</evidence>
<dbReference type="PANTHER" id="PTHR30627">
    <property type="entry name" value="PEPTIDOGLYCAN D,D-TRANSPEPTIDASE"/>
    <property type="match status" value="1"/>
</dbReference>
<sequence>MVHRLPPWLFLALLVLSAPGHAAAWREHPSWQSSFAQAGVKGTLLVYDEKADVWHVSDAARARQAFLPASTFKLFNALVALDSGAVKDEFEVIRWDGKVRGLKDAPVVEWNRDNSLASGMRYSTVWFYQEVARRAGERRMQQWIDRAGYGNRDISGGIDTFWLRGALRISAEQQIDFLRRLADDRLPFSPRAQEIVRRISITESAPAYVLHAKTGWGTHAAQNSANDDLGWYVGWVEHAGRRWFFAMNIDLPAPGDAAKRVPLAKQLLAQLGALPQGS</sequence>
<keyword evidence="5" id="KW-0378">Hydrolase</keyword>
<feature type="chain" id="PRO_5046121741" description="beta-lactamase" evidence="7">
    <location>
        <begin position="23"/>
        <end position="278"/>
    </location>
</feature>
<dbReference type="RefSeq" id="WP_354548259.1">
    <property type="nucleotide sequence ID" value="NZ_JBEPSD010000001.1"/>
</dbReference>
<comment type="similarity">
    <text evidence="2">Belongs to the class-D beta-lactamase family.</text>
</comment>
<reference evidence="9 10" key="1">
    <citation type="submission" date="2024-06" db="EMBL/GenBank/DDBJ databases">
        <title>Sorghum-associated microbial communities from plants grown in Nebraska, USA.</title>
        <authorList>
            <person name="Schachtman D."/>
        </authorList>
    </citation>
    <scope>NUCLEOTIDE SEQUENCE [LARGE SCALE GENOMIC DNA]</scope>
    <source>
        <strain evidence="9 10">1757</strain>
    </source>
</reference>
<evidence type="ECO:0000256" key="4">
    <source>
        <dbReference type="ARBA" id="ARBA00022729"/>
    </source>
</evidence>
<evidence type="ECO:0000256" key="7">
    <source>
        <dbReference type="SAM" id="SignalP"/>
    </source>
</evidence>
<evidence type="ECO:0000313" key="9">
    <source>
        <dbReference type="EMBL" id="MET4569174.1"/>
    </source>
</evidence>
<dbReference type="PANTHER" id="PTHR30627:SF6">
    <property type="entry name" value="BETA-LACTAMASE YBXI-RELATED"/>
    <property type="match status" value="1"/>
</dbReference>
<evidence type="ECO:0000259" key="8">
    <source>
        <dbReference type="Pfam" id="PF00905"/>
    </source>
</evidence>
<keyword evidence="6" id="KW-0046">Antibiotic resistance</keyword>